<feature type="domain" description="UspA" evidence="2">
    <location>
        <begin position="50"/>
        <end position="127"/>
    </location>
</feature>
<dbReference type="OrthoDB" id="281037at2157"/>
<dbReference type="InterPro" id="IPR006016">
    <property type="entry name" value="UspA"/>
</dbReference>
<dbReference type="InterPro" id="IPR014729">
    <property type="entry name" value="Rossmann-like_a/b/a_fold"/>
</dbReference>
<dbReference type="Pfam" id="PF00582">
    <property type="entry name" value="Usp"/>
    <property type="match status" value="1"/>
</dbReference>
<dbReference type="PRINTS" id="PR01438">
    <property type="entry name" value="UNVRSLSTRESS"/>
</dbReference>
<dbReference type="AlphaFoldDB" id="A0A6B0VMD0"/>
<comment type="caution">
    <text evidence="3">The sequence shown here is derived from an EMBL/GenBank/DDBJ whole genome shotgun (WGS) entry which is preliminary data.</text>
</comment>
<dbReference type="PANTHER" id="PTHR46268:SF6">
    <property type="entry name" value="UNIVERSAL STRESS PROTEIN UP12"/>
    <property type="match status" value="1"/>
</dbReference>
<dbReference type="Proteomes" id="UP000434101">
    <property type="component" value="Unassembled WGS sequence"/>
</dbReference>
<dbReference type="EMBL" id="WUYX01000036">
    <property type="protein sequence ID" value="MXV62714.1"/>
    <property type="molecule type" value="Genomic_DNA"/>
</dbReference>
<protein>
    <submittedName>
        <fullName evidence="3">Universal stress protein</fullName>
    </submittedName>
</protein>
<evidence type="ECO:0000259" key="2">
    <source>
        <dbReference type="Pfam" id="PF00582"/>
    </source>
</evidence>
<proteinExistence type="inferred from homology"/>
<organism evidence="3 4">
    <name type="scientific">Natronorubrum halalkaliphilum</name>
    <dbReference type="NCBI Taxonomy" id="2691917"/>
    <lineage>
        <taxon>Archaea</taxon>
        <taxon>Methanobacteriati</taxon>
        <taxon>Methanobacteriota</taxon>
        <taxon>Stenosarchaea group</taxon>
        <taxon>Halobacteria</taxon>
        <taxon>Halobacteriales</taxon>
        <taxon>Natrialbaceae</taxon>
        <taxon>Natronorubrum</taxon>
    </lineage>
</organism>
<accession>A0A6B0VMD0</accession>
<comment type="similarity">
    <text evidence="1">Belongs to the universal stress protein A family.</text>
</comment>
<dbReference type="RefSeq" id="WP_160065537.1">
    <property type="nucleotide sequence ID" value="NZ_WUYX01000036.1"/>
</dbReference>
<keyword evidence="4" id="KW-1185">Reference proteome</keyword>
<dbReference type="CDD" id="cd00293">
    <property type="entry name" value="USP-like"/>
    <property type="match status" value="1"/>
</dbReference>
<evidence type="ECO:0000256" key="1">
    <source>
        <dbReference type="ARBA" id="ARBA00008791"/>
    </source>
</evidence>
<dbReference type="Gene3D" id="3.40.50.620">
    <property type="entry name" value="HUPs"/>
    <property type="match status" value="1"/>
</dbReference>
<dbReference type="InterPro" id="IPR006015">
    <property type="entry name" value="Universal_stress_UspA"/>
</dbReference>
<gene>
    <name evidence="3" type="ORF">GS429_11690</name>
</gene>
<name>A0A6B0VMD0_9EURY</name>
<dbReference type="PANTHER" id="PTHR46268">
    <property type="entry name" value="STRESS RESPONSE PROTEIN NHAX"/>
    <property type="match status" value="1"/>
</dbReference>
<reference evidence="3 4" key="1">
    <citation type="submission" date="2020-01" db="EMBL/GenBank/DDBJ databases">
        <title>Natronorubrum sp. JWXQ-INN 674 isolated from Inner Mongolia Autonomous Region of China.</title>
        <authorList>
            <person name="Xue Q."/>
        </authorList>
    </citation>
    <scope>NUCLEOTIDE SEQUENCE [LARGE SCALE GENOMIC DNA]</scope>
    <source>
        <strain evidence="3 4">JWXQ-INN-674</strain>
    </source>
</reference>
<evidence type="ECO:0000313" key="3">
    <source>
        <dbReference type="EMBL" id="MXV62714.1"/>
    </source>
</evidence>
<sequence length="131" mass="14024">MYQILVGVDTDADRAMAQASMIESLPGPTDEITAVLAHVFQENPEGRSIPEVDGVRHAAAAFDERGIDYEYYEASGDPAPELIKAADDIDADMVCLSGRKRTPTGKVVFGSVTQSVILGTDRPVVTVSPEE</sequence>
<evidence type="ECO:0000313" key="4">
    <source>
        <dbReference type="Proteomes" id="UP000434101"/>
    </source>
</evidence>
<dbReference type="SUPFAM" id="SSF52402">
    <property type="entry name" value="Adenine nucleotide alpha hydrolases-like"/>
    <property type="match status" value="1"/>
</dbReference>